<name>A0A316VXI6_9BASI</name>
<accession>A0A316VXI6</accession>
<protein>
    <submittedName>
        <fullName evidence="1">Uncharacterized protein</fullName>
    </submittedName>
</protein>
<evidence type="ECO:0000313" key="2">
    <source>
        <dbReference type="Proteomes" id="UP000245783"/>
    </source>
</evidence>
<dbReference type="RefSeq" id="XP_025369319.1">
    <property type="nucleotide sequence ID" value="XM_025510382.1"/>
</dbReference>
<proteinExistence type="predicted"/>
<dbReference type="GeneID" id="37032252"/>
<reference evidence="1 2" key="1">
    <citation type="journal article" date="2018" name="Mol. Biol. Evol.">
        <title>Broad Genomic Sampling Reveals a Smut Pathogenic Ancestry of the Fungal Clade Ustilaginomycotina.</title>
        <authorList>
            <person name="Kijpornyongpan T."/>
            <person name="Mondo S.J."/>
            <person name="Barry K."/>
            <person name="Sandor L."/>
            <person name="Lee J."/>
            <person name="Lipzen A."/>
            <person name="Pangilinan J."/>
            <person name="LaButti K."/>
            <person name="Hainaut M."/>
            <person name="Henrissat B."/>
            <person name="Grigoriev I.V."/>
            <person name="Spatafora J.W."/>
            <person name="Aime M.C."/>
        </authorList>
    </citation>
    <scope>NUCLEOTIDE SEQUENCE [LARGE SCALE GENOMIC DNA]</scope>
    <source>
        <strain evidence="1 2">MCA 4658</strain>
    </source>
</reference>
<dbReference type="Proteomes" id="UP000245783">
    <property type="component" value="Unassembled WGS sequence"/>
</dbReference>
<dbReference type="InParanoid" id="A0A316VXI6"/>
<dbReference type="AlphaFoldDB" id="A0A316VXI6"/>
<keyword evidence="2" id="KW-1185">Reference proteome</keyword>
<gene>
    <name evidence="1" type="ORF">IE81DRAFT_144105</name>
</gene>
<dbReference type="EMBL" id="KZ819383">
    <property type="protein sequence ID" value="PWN42159.1"/>
    <property type="molecule type" value="Genomic_DNA"/>
</dbReference>
<organism evidence="1 2">
    <name type="scientific">Ceraceosorus guamensis</name>
    <dbReference type="NCBI Taxonomy" id="1522189"/>
    <lineage>
        <taxon>Eukaryota</taxon>
        <taxon>Fungi</taxon>
        <taxon>Dikarya</taxon>
        <taxon>Basidiomycota</taxon>
        <taxon>Ustilaginomycotina</taxon>
        <taxon>Exobasidiomycetes</taxon>
        <taxon>Ceraceosorales</taxon>
        <taxon>Ceraceosoraceae</taxon>
        <taxon>Ceraceosorus</taxon>
    </lineage>
</organism>
<sequence length="129" mass="14164">MRSLKRPSTVANEMKMSLGSKGWDVAASARTARLCVLLVPRLAVCGVMEARGAILTRADEACPLSRAGYCECCYSLTTEHEESSLESSGRADQSLRLHASRLHQLRAQVLSSIREPKTDRQSCDVRLLS</sequence>
<evidence type="ECO:0000313" key="1">
    <source>
        <dbReference type="EMBL" id="PWN42159.1"/>
    </source>
</evidence>